<gene>
    <name evidence="3" type="ORF">EJB05_47635</name>
</gene>
<feature type="domain" description="Rubisco accumulation factor 1 helix turn helix" evidence="2">
    <location>
        <begin position="193"/>
        <end position="239"/>
    </location>
</feature>
<name>A0A5J9SZW6_9POAL</name>
<evidence type="ECO:0000313" key="3">
    <source>
        <dbReference type="EMBL" id="TVU04524.1"/>
    </source>
</evidence>
<keyword evidence="4" id="KW-1185">Reference proteome</keyword>
<dbReference type="PANTHER" id="PTHR35299">
    <property type="entry name" value="RUBISCO ACCUMULATION FACTOR 1"/>
    <property type="match status" value="1"/>
</dbReference>
<dbReference type="InterPro" id="IPR040781">
    <property type="entry name" value="Raf1_HTH"/>
</dbReference>
<evidence type="ECO:0000313" key="4">
    <source>
        <dbReference type="Proteomes" id="UP000324897"/>
    </source>
</evidence>
<reference evidence="3 4" key="1">
    <citation type="journal article" date="2019" name="Sci. Rep.">
        <title>A high-quality genome of Eragrostis curvula grass provides insights into Poaceae evolution and supports new strategies to enhance forage quality.</title>
        <authorList>
            <person name="Carballo J."/>
            <person name="Santos B.A.C.M."/>
            <person name="Zappacosta D."/>
            <person name="Garbus I."/>
            <person name="Selva J.P."/>
            <person name="Gallo C.A."/>
            <person name="Diaz A."/>
            <person name="Albertini E."/>
            <person name="Caccamo M."/>
            <person name="Echenique V."/>
        </authorList>
    </citation>
    <scope>NUCLEOTIDE SEQUENCE [LARGE SCALE GENOMIC DNA]</scope>
    <source>
        <strain evidence="4">cv. Victoria</strain>
        <tissue evidence="3">Leaf</tissue>
    </source>
</reference>
<dbReference type="PANTHER" id="PTHR35299:SF3">
    <property type="entry name" value="RUBISCO ACCUMULATION FACTOR 1.2, CHLOROPLASTIC"/>
    <property type="match status" value="1"/>
</dbReference>
<dbReference type="Pfam" id="PF18579">
    <property type="entry name" value="Raf1_HTH"/>
    <property type="match status" value="1"/>
</dbReference>
<proteinExistence type="predicted"/>
<dbReference type="AlphaFoldDB" id="A0A5J9SZW6"/>
<sequence>MAGRFLFQKLASRMSRSTSLLGAHAWAPVTRRASEGGVRTLNNSSYGPVAHPSTAVPNNPGIHGYEGDIRTLCNIFNRASTQPSTPLPSIRGIHGSLGRHLSTLHCARAASLRSNPPKCLPPVITDRIEPSLVDYVRANGTSYWAHKLSAREAEWQARREAAIAASKAECAAWDAKWKAKDAAFDRFVMIILGQWYEYAPLIFALNRDGFTPPSIEEATGVFSVEQNRLVDATQVRDSLLDEDAFPDDLIPNCIAFWCFRAAREAIAVEDCIAELEHALQVVETKAARARLQLEMDRAWRRAAGEEVDAAVDDPASRPDLPVVPGSDFSLLLPWLYHQWMPSEQL</sequence>
<dbReference type="OrthoDB" id="2017169at2759"/>
<feature type="region of interest" description="Disordered" evidence="1">
    <location>
        <begin position="38"/>
        <end position="58"/>
    </location>
</feature>
<evidence type="ECO:0000256" key="1">
    <source>
        <dbReference type="SAM" id="MobiDB-lite"/>
    </source>
</evidence>
<evidence type="ECO:0000259" key="2">
    <source>
        <dbReference type="Pfam" id="PF18579"/>
    </source>
</evidence>
<dbReference type="Gramene" id="TVU04524">
    <property type="protein sequence ID" value="TVU04524"/>
    <property type="gene ID" value="EJB05_47635"/>
</dbReference>
<dbReference type="Proteomes" id="UP000324897">
    <property type="component" value="Unassembled WGS sequence"/>
</dbReference>
<protein>
    <recommendedName>
        <fullName evidence="2">Rubisco accumulation factor 1 helix turn helix domain-containing protein</fullName>
    </recommendedName>
</protein>
<dbReference type="GO" id="GO:0009507">
    <property type="term" value="C:chloroplast"/>
    <property type="evidence" value="ECO:0007669"/>
    <property type="project" value="TreeGrafter"/>
</dbReference>
<dbReference type="InterPro" id="IPR037494">
    <property type="entry name" value="RAF1"/>
</dbReference>
<dbReference type="EMBL" id="RWGY01000051">
    <property type="protein sequence ID" value="TVU04524.1"/>
    <property type="molecule type" value="Genomic_DNA"/>
</dbReference>
<organism evidence="3 4">
    <name type="scientific">Eragrostis curvula</name>
    <name type="common">weeping love grass</name>
    <dbReference type="NCBI Taxonomy" id="38414"/>
    <lineage>
        <taxon>Eukaryota</taxon>
        <taxon>Viridiplantae</taxon>
        <taxon>Streptophyta</taxon>
        <taxon>Embryophyta</taxon>
        <taxon>Tracheophyta</taxon>
        <taxon>Spermatophyta</taxon>
        <taxon>Magnoliopsida</taxon>
        <taxon>Liliopsida</taxon>
        <taxon>Poales</taxon>
        <taxon>Poaceae</taxon>
        <taxon>PACMAD clade</taxon>
        <taxon>Chloridoideae</taxon>
        <taxon>Eragrostideae</taxon>
        <taxon>Eragrostidinae</taxon>
        <taxon>Eragrostis</taxon>
    </lineage>
</organism>
<comment type="caution">
    <text evidence="3">The sequence shown here is derived from an EMBL/GenBank/DDBJ whole genome shotgun (WGS) entry which is preliminary data.</text>
</comment>
<accession>A0A5J9SZW6</accession>